<dbReference type="Pfam" id="PF00753">
    <property type="entry name" value="Lactamase_B"/>
    <property type="match status" value="1"/>
</dbReference>
<dbReference type="OrthoDB" id="10250730at2759"/>
<evidence type="ECO:0000256" key="2">
    <source>
        <dbReference type="ARBA" id="ARBA00007749"/>
    </source>
</evidence>
<dbReference type="CDD" id="cd07730">
    <property type="entry name" value="metallo-hydrolase-like_MBL-fold"/>
    <property type="match status" value="1"/>
</dbReference>
<dbReference type="GO" id="GO:0016787">
    <property type="term" value="F:hydrolase activity"/>
    <property type="evidence" value="ECO:0007669"/>
    <property type="project" value="UniProtKB-KW"/>
</dbReference>
<gene>
    <name evidence="7" type="ORF">BDZ94DRAFT_1317762</name>
</gene>
<evidence type="ECO:0000313" key="7">
    <source>
        <dbReference type="EMBL" id="KAF9468589.1"/>
    </source>
</evidence>
<dbReference type="InterPro" id="IPR001279">
    <property type="entry name" value="Metallo-B-lactamas"/>
</dbReference>
<keyword evidence="4" id="KW-0378">Hydrolase</keyword>
<dbReference type="SMART" id="SM00849">
    <property type="entry name" value="Lactamase_B"/>
    <property type="match status" value="1"/>
</dbReference>
<dbReference type="Gene3D" id="3.60.15.10">
    <property type="entry name" value="Ribonuclease Z/Hydroxyacylglutathione hydrolase-like"/>
    <property type="match status" value="1"/>
</dbReference>
<name>A0A9P5YG09_9AGAR</name>
<protein>
    <submittedName>
        <fullName evidence="7">Beta-lactamase-like protein</fullName>
    </submittedName>
</protein>
<feature type="domain" description="Metallo-beta-lactamase" evidence="6">
    <location>
        <begin position="93"/>
        <end position="323"/>
    </location>
</feature>
<proteinExistence type="inferred from homology"/>
<evidence type="ECO:0000256" key="3">
    <source>
        <dbReference type="ARBA" id="ARBA00022723"/>
    </source>
</evidence>
<evidence type="ECO:0000259" key="6">
    <source>
        <dbReference type="SMART" id="SM00849"/>
    </source>
</evidence>
<reference evidence="7" key="1">
    <citation type="submission" date="2020-11" db="EMBL/GenBank/DDBJ databases">
        <authorList>
            <consortium name="DOE Joint Genome Institute"/>
            <person name="Ahrendt S."/>
            <person name="Riley R."/>
            <person name="Andreopoulos W."/>
            <person name="Labutti K."/>
            <person name="Pangilinan J."/>
            <person name="Ruiz-Duenas F.J."/>
            <person name="Barrasa J.M."/>
            <person name="Sanchez-Garcia M."/>
            <person name="Camarero S."/>
            <person name="Miyauchi S."/>
            <person name="Serrano A."/>
            <person name="Linde D."/>
            <person name="Babiker R."/>
            <person name="Drula E."/>
            <person name="Ayuso-Fernandez I."/>
            <person name="Pacheco R."/>
            <person name="Padilla G."/>
            <person name="Ferreira P."/>
            <person name="Barriuso J."/>
            <person name="Kellner H."/>
            <person name="Castanera R."/>
            <person name="Alfaro M."/>
            <person name="Ramirez L."/>
            <person name="Pisabarro A.G."/>
            <person name="Kuo A."/>
            <person name="Tritt A."/>
            <person name="Lipzen A."/>
            <person name="He G."/>
            <person name="Yan M."/>
            <person name="Ng V."/>
            <person name="Cullen D."/>
            <person name="Martin F."/>
            <person name="Rosso M.-N."/>
            <person name="Henrissat B."/>
            <person name="Hibbett D."/>
            <person name="Martinez A.T."/>
            <person name="Grigoriev I.V."/>
        </authorList>
    </citation>
    <scope>NUCLEOTIDE SEQUENCE</scope>
    <source>
        <strain evidence="7">CBS 247.69</strain>
    </source>
</reference>
<dbReference type="GO" id="GO:0046872">
    <property type="term" value="F:metal ion binding"/>
    <property type="evidence" value="ECO:0007669"/>
    <property type="project" value="UniProtKB-KW"/>
</dbReference>
<sequence>MTYAGNGTLFQKKTFANYWFHTRHKPQLLIFPAIYATARSKTKCNNILNMSLPPPSSTQAFCNVSALEAGIIELPLVMFVTNNTDPKAVSVAPSLSFLLQHSNNQQKFVFDLGIRKDWENYPPRAVQWVKDTFEIRVPQDAIESLIKGGISPSEITTVCLSHCHFDHVGDTRPFTNSTFVVGSGSKEHFQPGYPADPTSPFASDLLPPSRTEFLSSTNWPPLGPFPHALDFYEDGSLYIIDSPGHLAGHINILARTSSDGAWIYLAADSAHHWDLITGKADIAVGHPSHFHSCAHQNKEAAETHILRIRELCKIPRVRVLLAHDEPWYMGNKNGDAFLPGKITSL</sequence>
<dbReference type="EMBL" id="MU150232">
    <property type="protein sequence ID" value="KAF9468589.1"/>
    <property type="molecule type" value="Genomic_DNA"/>
</dbReference>
<organism evidence="7 8">
    <name type="scientific">Collybia nuda</name>
    <dbReference type="NCBI Taxonomy" id="64659"/>
    <lineage>
        <taxon>Eukaryota</taxon>
        <taxon>Fungi</taxon>
        <taxon>Dikarya</taxon>
        <taxon>Basidiomycota</taxon>
        <taxon>Agaricomycotina</taxon>
        <taxon>Agaricomycetes</taxon>
        <taxon>Agaricomycetidae</taxon>
        <taxon>Agaricales</taxon>
        <taxon>Tricholomatineae</taxon>
        <taxon>Clitocybaceae</taxon>
        <taxon>Collybia</taxon>
    </lineage>
</organism>
<dbReference type="SUPFAM" id="SSF56281">
    <property type="entry name" value="Metallo-hydrolase/oxidoreductase"/>
    <property type="match status" value="1"/>
</dbReference>
<dbReference type="InterPro" id="IPR036866">
    <property type="entry name" value="RibonucZ/Hydroxyglut_hydro"/>
</dbReference>
<keyword evidence="3" id="KW-0479">Metal-binding</keyword>
<dbReference type="PANTHER" id="PTHR42978:SF2">
    <property type="entry name" value="102 KBASES UNSTABLE REGION: FROM 1 TO 119443"/>
    <property type="match status" value="1"/>
</dbReference>
<comment type="cofactor">
    <cofactor evidence="1">
        <name>Zn(2+)</name>
        <dbReference type="ChEBI" id="CHEBI:29105"/>
    </cofactor>
</comment>
<comment type="caution">
    <text evidence="7">The sequence shown here is derived from an EMBL/GenBank/DDBJ whole genome shotgun (WGS) entry which is preliminary data.</text>
</comment>
<accession>A0A9P5YG09</accession>
<keyword evidence="5" id="KW-0862">Zinc</keyword>
<evidence type="ECO:0000256" key="5">
    <source>
        <dbReference type="ARBA" id="ARBA00022833"/>
    </source>
</evidence>
<dbReference type="AlphaFoldDB" id="A0A9P5YG09"/>
<comment type="similarity">
    <text evidence="2">Belongs to the metallo-beta-lactamase superfamily.</text>
</comment>
<evidence type="ECO:0000313" key="8">
    <source>
        <dbReference type="Proteomes" id="UP000807353"/>
    </source>
</evidence>
<evidence type="ECO:0000256" key="1">
    <source>
        <dbReference type="ARBA" id="ARBA00001947"/>
    </source>
</evidence>
<keyword evidence="8" id="KW-1185">Reference proteome</keyword>
<evidence type="ECO:0000256" key="4">
    <source>
        <dbReference type="ARBA" id="ARBA00022801"/>
    </source>
</evidence>
<dbReference type="PANTHER" id="PTHR42978">
    <property type="entry name" value="QUORUM-QUENCHING LACTONASE YTNP-RELATED-RELATED"/>
    <property type="match status" value="1"/>
</dbReference>
<dbReference type="InterPro" id="IPR051013">
    <property type="entry name" value="MBL_superfamily_lactonases"/>
</dbReference>
<dbReference type="Proteomes" id="UP000807353">
    <property type="component" value="Unassembled WGS sequence"/>
</dbReference>